<comment type="subunit">
    <text evidence="11">Component of the oligosaccharyltransferase (OST) complex.</text>
</comment>
<keyword evidence="13" id="KW-1185">Reference proteome</keyword>
<dbReference type="AlphaFoldDB" id="A0A1D2MNZ9"/>
<comment type="function">
    <text evidence="1 11">Subunit of the oligosaccharyl transferase (OST) complex that catalyzes the initial transfer of a defined glycan (Glc(3)Man(9)GlcNAc(2) in eukaryotes) from the lipid carrier dolichol-pyrophosphate to an asparagine residue within an Asn-X-Ser/Thr consensus motif in nascent polypeptide chains, the first step in protein N-glycosylation. N-glycosylation occurs cotranslationally and the complex associates with the Sec61 complex at the channel-forming translocon complex that mediates protein translocation across the endoplasmic reticulum (ER). All subunits are required for a maximal enzyme activity.</text>
</comment>
<evidence type="ECO:0000256" key="10">
    <source>
        <dbReference type="ARBA" id="ARBA00023136"/>
    </source>
</evidence>
<evidence type="ECO:0000256" key="9">
    <source>
        <dbReference type="ARBA" id="ARBA00022989"/>
    </source>
</evidence>
<keyword evidence="8 11" id="KW-0256">Endoplasmic reticulum</keyword>
<dbReference type="UniPathway" id="UPA00378"/>
<evidence type="ECO:0000256" key="3">
    <source>
        <dbReference type="ARBA" id="ARBA00004922"/>
    </source>
</evidence>
<comment type="subcellular location">
    <subcellularLocation>
        <location evidence="2 11">Endoplasmic reticulum membrane</location>
        <topology evidence="2 11">Single-pass type I membrane protein</topology>
    </subcellularLocation>
</comment>
<dbReference type="OrthoDB" id="310030at2759"/>
<evidence type="ECO:0000256" key="5">
    <source>
        <dbReference type="ARBA" id="ARBA00017611"/>
    </source>
</evidence>
<evidence type="ECO:0000256" key="11">
    <source>
        <dbReference type="RuleBase" id="RU361143"/>
    </source>
</evidence>
<feature type="non-terminal residue" evidence="12">
    <location>
        <position position="1"/>
    </location>
</feature>
<accession>A0A1D2MNZ9</accession>
<dbReference type="InterPro" id="IPR007676">
    <property type="entry name" value="Ribophorin_I"/>
</dbReference>
<evidence type="ECO:0000313" key="13">
    <source>
        <dbReference type="Proteomes" id="UP000094527"/>
    </source>
</evidence>
<dbReference type="GO" id="GO:0016740">
    <property type="term" value="F:transferase activity"/>
    <property type="evidence" value="ECO:0007669"/>
    <property type="project" value="UniProtKB-KW"/>
</dbReference>
<protein>
    <recommendedName>
        <fullName evidence="5 11">Dolichyl-diphosphooligosaccharide--protein glycosyltransferase subunit 1</fullName>
    </recommendedName>
</protein>
<evidence type="ECO:0000256" key="7">
    <source>
        <dbReference type="ARBA" id="ARBA00022729"/>
    </source>
</evidence>
<evidence type="ECO:0000256" key="6">
    <source>
        <dbReference type="ARBA" id="ARBA00022692"/>
    </source>
</evidence>
<evidence type="ECO:0000256" key="4">
    <source>
        <dbReference type="ARBA" id="ARBA00008905"/>
    </source>
</evidence>
<evidence type="ECO:0000256" key="8">
    <source>
        <dbReference type="ARBA" id="ARBA00022824"/>
    </source>
</evidence>
<evidence type="ECO:0000256" key="1">
    <source>
        <dbReference type="ARBA" id="ARBA00002791"/>
    </source>
</evidence>
<gene>
    <name evidence="12" type="ORF">Ocin01_11915</name>
</gene>
<comment type="similarity">
    <text evidence="4 11">Belongs to the OST1 family.</text>
</comment>
<keyword evidence="10" id="KW-0472">Membrane</keyword>
<keyword evidence="9" id="KW-1133">Transmembrane helix</keyword>
<keyword evidence="6" id="KW-0812">Transmembrane</keyword>
<organism evidence="12 13">
    <name type="scientific">Orchesella cincta</name>
    <name type="common">Springtail</name>
    <name type="synonym">Podura cincta</name>
    <dbReference type="NCBI Taxonomy" id="48709"/>
    <lineage>
        <taxon>Eukaryota</taxon>
        <taxon>Metazoa</taxon>
        <taxon>Ecdysozoa</taxon>
        <taxon>Arthropoda</taxon>
        <taxon>Hexapoda</taxon>
        <taxon>Collembola</taxon>
        <taxon>Entomobryomorpha</taxon>
        <taxon>Entomobryoidea</taxon>
        <taxon>Orchesellidae</taxon>
        <taxon>Orchesellinae</taxon>
        <taxon>Orchesella</taxon>
    </lineage>
</organism>
<evidence type="ECO:0000256" key="2">
    <source>
        <dbReference type="ARBA" id="ARBA00004115"/>
    </source>
</evidence>
<keyword evidence="7" id="KW-0732">Signal</keyword>
<comment type="caution">
    <text evidence="12">The sequence shown here is derived from an EMBL/GenBank/DDBJ whole genome shotgun (WGS) entry which is preliminary data.</text>
</comment>
<dbReference type="Pfam" id="PF04597">
    <property type="entry name" value="Ribophorin_I"/>
    <property type="match status" value="1"/>
</dbReference>
<evidence type="ECO:0000313" key="12">
    <source>
        <dbReference type="EMBL" id="ODM94757.1"/>
    </source>
</evidence>
<dbReference type="PANTHER" id="PTHR21049">
    <property type="entry name" value="RIBOPHORIN I"/>
    <property type="match status" value="1"/>
</dbReference>
<comment type="pathway">
    <text evidence="3 11">Protein modification; protein glycosylation.</text>
</comment>
<reference evidence="12 13" key="1">
    <citation type="journal article" date="2016" name="Genome Biol. Evol.">
        <title>Gene Family Evolution Reflects Adaptation to Soil Environmental Stressors in the Genome of the Collembolan Orchesella cincta.</title>
        <authorList>
            <person name="Faddeeva-Vakhrusheva A."/>
            <person name="Derks M.F."/>
            <person name="Anvar S.Y."/>
            <person name="Agamennone V."/>
            <person name="Suring W."/>
            <person name="Smit S."/>
            <person name="van Straalen N.M."/>
            <person name="Roelofs D."/>
        </authorList>
    </citation>
    <scope>NUCLEOTIDE SEQUENCE [LARGE SCALE GENOMIC DNA]</scope>
    <source>
        <tissue evidence="12">Mixed pool</tissue>
    </source>
</reference>
<dbReference type="GO" id="GO:0018279">
    <property type="term" value="P:protein N-linked glycosylation via asparagine"/>
    <property type="evidence" value="ECO:0007669"/>
    <property type="project" value="TreeGrafter"/>
</dbReference>
<dbReference type="EMBL" id="LJIJ01000756">
    <property type="protein sequence ID" value="ODM94757.1"/>
    <property type="molecule type" value="Genomic_DNA"/>
</dbReference>
<keyword evidence="12" id="KW-0808">Transferase</keyword>
<name>A0A1D2MNZ9_ORCCI</name>
<dbReference type="PANTHER" id="PTHR21049:SF0">
    <property type="entry name" value="DOLICHYL-DIPHOSPHOOLIGOSACCHARIDE--PROTEIN GLYCOSYLTRANSFERASE SUBUNIT 1"/>
    <property type="match status" value="1"/>
</dbReference>
<sequence length="250" mass="27833">VDWQIVESTKFVGLTEISEYAVKIVFGPPPFGDLNQAQVENTNASPTKLVLFTVEPQLKAHVAYFGASARDSKQALRISVVPSPAGQKDALTLQIQLPSELSKGKTADVDVELVLTHYLSPFPSEILQKEKQLVKFSGSHYLFSPYKVTRQTTKILTGSKNIESYTKLKPSSQSESTVSLGPYENTAPFSLSELSVHYENNSPFLTITKLERTIELSHWGNIAVEERLEILHTGAKLKGSFSRFDYQREP</sequence>
<proteinExistence type="inferred from homology"/>
<dbReference type="STRING" id="48709.A0A1D2MNZ9"/>
<dbReference type="Proteomes" id="UP000094527">
    <property type="component" value="Unassembled WGS sequence"/>
</dbReference>
<dbReference type="GO" id="GO:0008250">
    <property type="term" value="C:oligosaccharyltransferase complex"/>
    <property type="evidence" value="ECO:0007669"/>
    <property type="project" value="UniProtKB-UniRule"/>
</dbReference>